<sequence>MSAKSELGDLVYNAGLQIAQNSDVQKFVKDTTKGVLKSVIDQLPVESVIPAVIGGTKAVAATVATVAASPIVIPAVIVGAVGTVLGACIVSAHNHDREHGYDYDDYYDTPLHAIDSLIY</sequence>
<proteinExistence type="predicted"/>
<organism evidence="1">
    <name type="scientific">Myoviridae sp. cta6i12</name>
    <dbReference type="NCBI Taxonomy" id="2827695"/>
    <lineage>
        <taxon>Viruses</taxon>
        <taxon>Duplodnaviria</taxon>
        <taxon>Heunggongvirae</taxon>
        <taxon>Uroviricota</taxon>
        <taxon>Caudoviricetes</taxon>
    </lineage>
</organism>
<name>A0A8S5T7C3_9CAUD</name>
<accession>A0A8S5T7C3</accession>
<dbReference type="EMBL" id="BK032761">
    <property type="protein sequence ID" value="DAF59016.1"/>
    <property type="molecule type" value="Genomic_DNA"/>
</dbReference>
<protein>
    <submittedName>
        <fullName evidence="1">Uncharacterized protein</fullName>
    </submittedName>
</protein>
<reference evidence="1" key="1">
    <citation type="journal article" date="2021" name="Proc. Natl. Acad. Sci. U.S.A.">
        <title>A Catalog of Tens of Thousands of Viruses from Human Metagenomes Reveals Hidden Associations with Chronic Diseases.</title>
        <authorList>
            <person name="Tisza M.J."/>
            <person name="Buck C.B."/>
        </authorList>
    </citation>
    <scope>NUCLEOTIDE SEQUENCE</scope>
    <source>
        <strain evidence="1">Cta6i12</strain>
    </source>
</reference>
<evidence type="ECO:0000313" key="1">
    <source>
        <dbReference type="EMBL" id="DAF59016.1"/>
    </source>
</evidence>